<reference evidence="10" key="2">
    <citation type="journal article" date="2021" name="PeerJ">
        <title>Extensive microbial diversity within the chicken gut microbiome revealed by metagenomics and culture.</title>
        <authorList>
            <person name="Gilroy R."/>
            <person name="Ravi A."/>
            <person name="Getino M."/>
            <person name="Pursley I."/>
            <person name="Horton D.L."/>
            <person name="Alikhan N.F."/>
            <person name="Baker D."/>
            <person name="Gharbi K."/>
            <person name="Hall N."/>
            <person name="Watson M."/>
            <person name="Adriaenssens E.M."/>
            <person name="Foster-Nyarko E."/>
            <person name="Jarju S."/>
            <person name="Secka A."/>
            <person name="Antonio M."/>
            <person name="Oren A."/>
            <person name="Chaudhuri R.R."/>
            <person name="La Ragione R."/>
            <person name="Hildebrand F."/>
            <person name="Pallen M.J."/>
        </authorList>
    </citation>
    <scope>NUCLEOTIDE SEQUENCE</scope>
    <source>
        <strain evidence="10">F1-3629</strain>
    </source>
</reference>
<dbReference type="InterPro" id="IPR024528">
    <property type="entry name" value="ThrE_2"/>
</dbReference>
<evidence type="ECO:0000256" key="4">
    <source>
        <dbReference type="ARBA" id="ARBA00022692"/>
    </source>
</evidence>
<dbReference type="EMBL" id="JADIMJ010000023">
    <property type="protein sequence ID" value="MBO8453360.1"/>
    <property type="molecule type" value="Genomic_DNA"/>
</dbReference>
<dbReference type="GO" id="GO:0015744">
    <property type="term" value="P:succinate transport"/>
    <property type="evidence" value="ECO:0007669"/>
    <property type="project" value="TreeGrafter"/>
</dbReference>
<feature type="domain" description="Threonine/Serine exporter ThrE" evidence="9">
    <location>
        <begin position="10"/>
        <end position="148"/>
    </location>
</feature>
<evidence type="ECO:0000256" key="8">
    <source>
        <dbReference type="SAM" id="Phobius"/>
    </source>
</evidence>
<proteinExistence type="inferred from homology"/>
<dbReference type="Pfam" id="PF12821">
    <property type="entry name" value="ThrE_2"/>
    <property type="match status" value="1"/>
</dbReference>
<evidence type="ECO:0000256" key="3">
    <source>
        <dbReference type="ARBA" id="ARBA00022519"/>
    </source>
</evidence>
<keyword evidence="5 8" id="KW-1133">Transmembrane helix</keyword>
<sequence>MIAVDIISDGLFAAVAAMGFGSISDPPARAFKFIALLAAAGHAERYCLMTFLDVDIASASFVAAFIIGAGSVWAGKKVFCPMTVLYIPALLPMVPGTYAYKTVFSLIMFLQEISSPTQGSEYLQTMIFNAAVSFSVIFMLAVGATLPVFLLRERANSMTRGSRYI</sequence>
<keyword evidence="2" id="KW-1003">Cell membrane</keyword>
<evidence type="ECO:0000256" key="2">
    <source>
        <dbReference type="ARBA" id="ARBA00022475"/>
    </source>
</evidence>
<comment type="subcellular location">
    <subcellularLocation>
        <location evidence="1">Cell membrane</location>
        <topology evidence="1">Multi-pass membrane protein</topology>
    </subcellularLocation>
</comment>
<keyword evidence="3" id="KW-0997">Cell inner membrane</keyword>
<feature type="transmembrane region" description="Helical" evidence="8">
    <location>
        <begin position="85"/>
        <end position="110"/>
    </location>
</feature>
<protein>
    <submittedName>
        <fullName evidence="10">Threonine/serine exporter family protein</fullName>
    </submittedName>
</protein>
<gene>
    <name evidence="10" type="ORF">IAC07_01395</name>
</gene>
<evidence type="ECO:0000259" key="9">
    <source>
        <dbReference type="Pfam" id="PF12821"/>
    </source>
</evidence>
<feature type="transmembrane region" description="Helical" evidence="8">
    <location>
        <begin position="54"/>
        <end position="73"/>
    </location>
</feature>
<evidence type="ECO:0000256" key="5">
    <source>
        <dbReference type="ARBA" id="ARBA00022989"/>
    </source>
</evidence>
<reference evidence="10" key="1">
    <citation type="submission" date="2020-10" db="EMBL/GenBank/DDBJ databases">
        <authorList>
            <person name="Gilroy R."/>
        </authorList>
    </citation>
    <scope>NUCLEOTIDE SEQUENCE</scope>
    <source>
        <strain evidence="10">F1-3629</strain>
    </source>
</reference>
<comment type="caution">
    <text evidence="10">The sequence shown here is derived from an EMBL/GenBank/DDBJ whole genome shotgun (WGS) entry which is preliminary data.</text>
</comment>
<dbReference type="InterPro" id="IPR050539">
    <property type="entry name" value="ThrE_Dicarb/AminoAcid_Exp"/>
</dbReference>
<dbReference type="GO" id="GO:0005886">
    <property type="term" value="C:plasma membrane"/>
    <property type="evidence" value="ECO:0007669"/>
    <property type="project" value="UniProtKB-SubCell"/>
</dbReference>
<name>A0A940DN18_9BACT</name>
<dbReference type="PANTHER" id="PTHR34390">
    <property type="entry name" value="UPF0442 PROTEIN YJJB-RELATED"/>
    <property type="match status" value="1"/>
</dbReference>
<comment type="similarity">
    <text evidence="7">Belongs to the ThrE exporter (TC 2.A.79) family.</text>
</comment>
<evidence type="ECO:0000256" key="6">
    <source>
        <dbReference type="ARBA" id="ARBA00023136"/>
    </source>
</evidence>
<dbReference type="PANTHER" id="PTHR34390:SF1">
    <property type="entry name" value="SUCCINATE TRANSPORTER SUBUNIT YJJB-RELATED"/>
    <property type="match status" value="1"/>
</dbReference>
<evidence type="ECO:0000256" key="1">
    <source>
        <dbReference type="ARBA" id="ARBA00004651"/>
    </source>
</evidence>
<evidence type="ECO:0000256" key="7">
    <source>
        <dbReference type="ARBA" id="ARBA00034125"/>
    </source>
</evidence>
<evidence type="ECO:0000313" key="11">
    <source>
        <dbReference type="Proteomes" id="UP000771749"/>
    </source>
</evidence>
<evidence type="ECO:0000313" key="10">
    <source>
        <dbReference type="EMBL" id="MBO8453360.1"/>
    </source>
</evidence>
<keyword evidence="4 8" id="KW-0812">Transmembrane</keyword>
<dbReference type="Proteomes" id="UP000771749">
    <property type="component" value="Unassembled WGS sequence"/>
</dbReference>
<feature type="transmembrane region" description="Helical" evidence="8">
    <location>
        <begin position="130"/>
        <end position="151"/>
    </location>
</feature>
<accession>A0A940DN18</accession>
<keyword evidence="6 8" id="KW-0472">Membrane</keyword>
<organism evidence="10 11">
    <name type="scientific">Candidatus Cryptobacteroides gallistercoris</name>
    <dbReference type="NCBI Taxonomy" id="2840765"/>
    <lineage>
        <taxon>Bacteria</taxon>
        <taxon>Pseudomonadati</taxon>
        <taxon>Bacteroidota</taxon>
        <taxon>Bacteroidia</taxon>
        <taxon>Bacteroidales</taxon>
        <taxon>Candidatus Cryptobacteroides</taxon>
    </lineage>
</organism>
<dbReference type="AlphaFoldDB" id="A0A940DN18"/>